<accession>A0A2P2NCL8</accession>
<evidence type="ECO:0000313" key="1">
    <source>
        <dbReference type="EMBL" id="MBX40194.1"/>
    </source>
</evidence>
<dbReference type="EMBL" id="GGEC01059710">
    <property type="protein sequence ID" value="MBX40194.1"/>
    <property type="molecule type" value="Transcribed_RNA"/>
</dbReference>
<organism evidence="1">
    <name type="scientific">Rhizophora mucronata</name>
    <name type="common">Asiatic mangrove</name>
    <dbReference type="NCBI Taxonomy" id="61149"/>
    <lineage>
        <taxon>Eukaryota</taxon>
        <taxon>Viridiplantae</taxon>
        <taxon>Streptophyta</taxon>
        <taxon>Embryophyta</taxon>
        <taxon>Tracheophyta</taxon>
        <taxon>Spermatophyta</taxon>
        <taxon>Magnoliopsida</taxon>
        <taxon>eudicotyledons</taxon>
        <taxon>Gunneridae</taxon>
        <taxon>Pentapetalae</taxon>
        <taxon>rosids</taxon>
        <taxon>fabids</taxon>
        <taxon>Malpighiales</taxon>
        <taxon>Rhizophoraceae</taxon>
        <taxon>Rhizophora</taxon>
    </lineage>
</organism>
<name>A0A2P2NCL8_RHIMU</name>
<sequence length="12" mass="1362">MLFVAKGIKQKV</sequence>
<reference evidence="1" key="1">
    <citation type="submission" date="2018-02" db="EMBL/GenBank/DDBJ databases">
        <title>Rhizophora mucronata_Transcriptome.</title>
        <authorList>
            <person name="Meera S.P."/>
            <person name="Sreeshan A."/>
            <person name="Augustine A."/>
        </authorList>
    </citation>
    <scope>NUCLEOTIDE SEQUENCE</scope>
    <source>
        <tissue evidence="1">Leaf</tissue>
    </source>
</reference>
<proteinExistence type="predicted"/>
<protein>
    <submittedName>
        <fullName evidence="1">Uncharacterized protein</fullName>
    </submittedName>
</protein>